<feature type="domain" description="Exosome complex component CSL4 C-terminal" evidence="5">
    <location>
        <begin position="132"/>
        <end position="237"/>
    </location>
</feature>
<feature type="region of interest" description="Disordered" evidence="4">
    <location>
        <begin position="72"/>
        <end position="109"/>
    </location>
</feature>
<dbReference type="GO" id="GO:0000177">
    <property type="term" value="C:cytoplasmic exosome (RNase complex)"/>
    <property type="evidence" value="ECO:0007669"/>
    <property type="project" value="EnsemblFungi"/>
</dbReference>
<evidence type="ECO:0000256" key="3">
    <source>
        <dbReference type="ARBA" id="ARBA00022835"/>
    </source>
</evidence>
<proteinExistence type="predicted"/>
<dbReference type="GO" id="GO:0071035">
    <property type="term" value="P:nuclear polyadenylation-dependent rRNA catabolic process"/>
    <property type="evidence" value="ECO:0007669"/>
    <property type="project" value="EnsemblFungi"/>
</dbReference>
<dbReference type="GO" id="GO:0005730">
    <property type="term" value="C:nucleolus"/>
    <property type="evidence" value="ECO:0007669"/>
    <property type="project" value="UniProtKB-SubCell"/>
</dbReference>
<dbReference type="GO" id="GO:0006397">
    <property type="term" value="P:mRNA processing"/>
    <property type="evidence" value="ECO:0007669"/>
    <property type="project" value="EnsemblFungi"/>
</dbReference>
<protein>
    <submittedName>
        <fullName evidence="7">LADA_0F01684g1_1</fullName>
    </submittedName>
</protein>
<keyword evidence="3" id="KW-0271">Exosome</keyword>
<feature type="domain" description="Exosome complex component CSL4 N-terminal" evidence="6">
    <location>
        <begin position="12"/>
        <end position="69"/>
    </location>
</feature>
<dbReference type="InterPro" id="IPR019495">
    <property type="entry name" value="EXOSC1_C"/>
</dbReference>
<evidence type="ECO:0000259" key="5">
    <source>
        <dbReference type="Pfam" id="PF10447"/>
    </source>
</evidence>
<evidence type="ECO:0000259" key="6">
    <source>
        <dbReference type="Pfam" id="PF21551"/>
    </source>
</evidence>
<dbReference type="GO" id="GO:0070481">
    <property type="term" value="P:nuclear-transcribed mRNA catabolic process, non-stop decay"/>
    <property type="evidence" value="ECO:0007669"/>
    <property type="project" value="EnsemblFungi"/>
</dbReference>
<evidence type="ECO:0000256" key="2">
    <source>
        <dbReference type="ARBA" id="ARBA00022490"/>
    </source>
</evidence>
<dbReference type="CDD" id="cd05791">
    <property type="entry name" value="S1_CSL4"/>
    <property type="match status" value="1"/>
</dbReference>
<accession>A0A1G4JI39</accession>
<reference evidence="7 8" key="1">
    <citation type="submission" date="2016-03" db="EMBL/GenBank/DDBJ databases">
        <authorList>
            <person name="Devillers H."/>
        </authorList>
    </citation>
    <scope>NUCLEOTIDE SEQUENCE [LARGE SCALE GENOMIC DNA]</scope>
    <source>
        <strain evidence="7">CBS 10888</strain>
    </source>
</reference>
<evidence type="ECO:0000256" key="1">
    <source>
        <dbReference type="ARBA" id="ARBA00004604"/>
    </source>
</evidence>
<dbReference type="GO" id="GO:0071038">
    <property type="term" value="P:TRAMP-dependent tRNA surveillance pathway"/>
    <property type="evidence" value="ECO:0007669"/>
    <property type="project" value="EnsemblFungi"/>
</dbReference>
<dbReference type="AlphaFoldDB" id="A0A1G4JI39"/>
<dbReference type="GO" id="GO:0000176">
    <property type="term" value="C:nuclear exosome (RNase complex)"/>
    <property type="evidence" value="ECO:0007669"/>
    <property type="project" value="EnsemblFungi"/>
</dbReference>
<feature type="compositionally biased region" description="Polar residues" evidence="4">
    <location>
        <begin position="73"/>
        <end position="87"/>
    </location>
</feature>
<evidence type="ECO:0000313" key="8">
    <source>
        <dbReference type="Proteomes" id="UP000190274"/>
    </source>
</evidence>
<evidence type="ECO:0000313" key="7">
    <source>
        <dbReference type="EMBL" id="SCU90081.1"/>
    </source>
</evidence>
<dbReference type="SUPFAM" id="SSF50249">
    <property type="entry name" value="Nucleic acid-binding proteins"/>
    <property type="match status" value="1"/>
</dbReference>
<dbReference type="GO" id="GO:0000467">
    <property type="term" value="P:exonucleolytic trimming to generate mature 3'-end of 5.8S rRNA from tricistronic rRNA transcript (SSU-rRNA, 5.8S rRNA, LSU-rRNA)"/>
    <property type="evidence" value="ECO:0007669"/>
    <property type="project" value="EnsemblFungi"/>
</dbReference>
<dbReference type="InterPro" id="IPR039771">
    <property type="entry name" value="Csl4"/>
</dbReference>
<name>A0A1G4JI39_9SACH</name>
<dbReference type="PANTHER" id="PTHR12686">
    <property type="entry name" value="3'-5' EXORIBONUCLEASE CSL4-RELATED"/>
    <property type="match status" value="1"/>
</dbReference>
<dbReference type="InterPro" id="IPR012340">
    <property type="entry name" value="NA-bd_OB-fold"/>
</dbReference>
<sequence>MSFYSKDYPIAYPGLLICPAFELGEKTTDSQEIIRYIPGHGVAEQNYELNGHTMKALTATLIGSIDFEEDEMATQTPIPTTEASNDGASKEGDGQEISDNEAGGKGERRYIVTVKDQNALERNVNEDFANNLPREGSIVLVRVTRISLQRANVEILAVENKTLPKDSGVGSNGTGVTAAGGGSGAATFSVSQASSDLGETFRGIISARDVRATDRDKVKIMESFRPGDIVRAQVISLGDGSNYHLSTAKNDLGVVFARAFNGAGGLMYAIDWQTMVAPSTGSMELRKCAKPF</sequence>
<dbReference type="Gene3D" id="2.40.50.140">
    <property type="entry name" value="Nucleic acid-binding proteins"/>
    <property type="match status" value="1"/>
</dbReference>
<dbReference type="Pfam" id="PF10447">
    <property type="entry name" value="EXOSC1"/>
    <property type="match status" value="1"/>
</dbReference>
<dbReference type="STRING" id="1266660.A0A1G4JI39"/>
<dbReference type="OrthoDB" id="440760at2759"/>
<dbReference type="InterPro" id="IPR048626">
    <property type="entry name" value="CSL4_N"/>
</dbReference>
<keyword evidence="2" id="KW-0963">Cytoplasm</keyword>
<organism evidence="7 8">
    <name type="scientific">Lachancea dasiensis</name>
    <dbReference type="NCBI Taxonomy" id="1072105"/>
    <lineage>
        <taxon>Eukaryota</taxon>
        <taxon>Fungi</taxon>
        <taxon>Dikarya</taxon>
        <taxon>Ascomycota</taxon>
        <taxon>Saccharomycotina</taxon>
        <taxon>Saccharomycetes</taxon>
        <taxon>Saccharomycetales</taxon>
        <taxon>Saccharomycetaceae</taxon>
        <taxon>Lachancea</taxon>
    </lineage>
</organism>
<keyword evidence="8" id="KW-1185">Reference proteome</keyword>
<comment type="subcellular location">
    <subcellularLocation>
        <location evidence="1">Nucleus</location>
        <location evidence="1">Nucleolus</location>
    </subcellularLocation>
</comment>
<dbReference type="Proteomes" id="UP000190274">
    <property type="component" value="Chromosome F"/>
</dbReference>
<dbReference type="GO" id="GO:0003723">
    <property type="term" value="F:RNA binding"/>
    <property type="evidence" value="ECO:0007669"/>
    <property type="project" value="InterPro"/>
</dbReference>
<gene>
    <name evidence="7" type="ORF">LADA_0F01684G</name>
</gene>
<dbReference type="Gene3D" id="2.40.50.880">
    <property type="match status" value="1"/>
</dbReference>
<dbReference type="Pfam" id="PF21551">
    <property type="entry name" value="CSL4_N"/>
    <property type="match status" value="1"/>
</dbReference>
<dbReference type="EMBL" id="LT598458">
    <property type="protein sequence ID" value="SCU90081.1"/>
    <property type="molecule type" value="Genomic_DNA"/>
</dbReference>
<dbReference type="PANTHER" id="PTHR12686:SF8">
    <property type="entry name" value="EXOSOME COMPLEX COMPONENT CSL4"/>
    <property type="match status" value="1"/>
</dbReference>
<dbReference type="FunFam" id="2.40.50.140:FF:000312">
    <property type="entry name" value="Exosome complex component CSL4"/>
    <property type="match status" value="1"/>
</dbReference>
<evidence type="ECO:0000256" key="4">
    <source>
        <dbReference type="SAM" id="MobiDB-lite"/>
    </source>
</evidence>